<dbReference type="PANTHER" id="PTHR24148:SF82">
    <property type="entry name" value="HETEROKARYON INCOMPATIBILITY DOMAIN-CONTAINING PROTEIN"/>
    <property type="match status" value="1"/>
</dbReference>
<protein>
    <submittedName>
        <fullName evidence="3">Heterokaryon incompatibility protein-domain-containing protein</fullName>
    </submittedName>
</protein>
<evidence type="ECO:0000259" key="2">
    <source>
        <dbReference type="Pfam" id="PF06985"/>
    </source>
</evidence>
<dbReference type="EMBL" id="JAUKUD010000006">
    <property type="protein sequence ID" value="KAK0740136.1"/>
    <property type="molecule type" value="Genomic_DNA"/>
</dbReference>
<comment type="caution">
    <text evidence="3">The sequence shown here is derived from an EMBL/GenBank/DDBJ whole genome shotgun (WGS) entry which is preliminary data.</text>
</comment>
<reference evidence="3" key="1">
    <citation type="submission" date="2023-06" db="EMBL/GenBank/DDBJ databases">
        <title>Genome-scale phylogeny and comparative genomics of the fungal order Sordariales.</title>
        <authorList>
            <consortium name="Lawrence Berkeley National Laboratory"/>
            <person name="Hensen N."/>
            <person name="Bonometti L."/>
            <person name="Westerberg I."/>
            <person name="Brannstrom I.O."/>
            <person name="Guillou S."/>
            <person name="Cros-Aarteil S."/>
            <person name="Calhoun S."/>
            <person name="Haridas S."/>
            <person name="Kuo A."/>
            <person name="Mondo S."/>
            <person name="Pangilinan J."/>
            <person name="Riley R."/>
            <person name="LaButti K."/>
            <person name="Andreopoulos B."/>
            <person name="Lipzen A."/>
            <person name="Chen C."/>
            <person name="Yanf M."/>
            <person name="Daum C."/>
            <person name="Ng V."/>
            <person name="Clum A."/>
            <person name="Steindorff A."/>
            <person name="Ohm R."/>
            <person name="Martin F."/>
            <person name="Silar P."/>
            <person name="Natvig D."/>
            <person name="Lalanne C."/>
            <person name="Gautier V."/>
            <person name="Ament-velasquez S.L."/>
            <person name="Kruys A."/>
            <person name="Hutchinson M.I."/>
            <person name="Powell A.J."/>
            <person name="Barry K."/>
            <person name="Miller A.N."/>
            <person name="Grigoriev I.V."/>
            <person name="Debuchy R."/>
            <person name="Gladieux P."/>
            <person name="Thoren M.H."/>
            <person name="Johannesson H."/>
        </authorList>
    </citation>
    <scope>NUCLEOTIDE SEQUENCE</scope>
    <source>
        <strain evidence="3">SMH3187-1</strain>
    </source>
</reference>
<sequence length="680" mass="76035">MAEPIRIAFSPGRMTLHSYAQEQEARERAEAEQKLRDSERLTQENTLESAVLAEFYRYHRIDNTYGSRLLILNPGDKGDKLTGRLQSFSVGQTQEYKALSYVWGEPRFTDMIFIEGKRLAITDSLGAALRRLRPPAGQPQLRIWIDQVCINQKDTVERSQQVRLMHTIFKDASQVLVWLGADPAGHASRAFQTVEALRSIFDDRLLSKLCKAKGGNCDWIPAEYWKSLRELTKLPWFRRAWIPQEIGTDTDALVYWGSEKIQWETLHGGMRQLETQGWELKKKHKVDVTAVTILFRRFSHLSTDKTAAQARRSFIYQLCLSAKNVATDPRDYVFSQLGHPSAWIQTEEAMIIQPDYDNTVAAVYHEIAIRALTTDSTLMVLNAVSDNGEARPPLPGGRSLPTWVPRWDAGRFANVIGFPGRYNTSGSRRSGITKASFEDGYETLVAKGLIVDVIGNVMTKFTSSSFNPDSSKKEFIQAAWRLCRAKPAAPQSSTRDKDKDKTESGKFTTQGVYKPDITISALKAFLDTLAPVARLTHLSSRASNPSPPNDTSAYHSGIAALGKLFPASSFSTKHDPRKLVAANAEKVNPATWIQVAEDHVVHRCFAVSKELGFFALVPPTTKTGDVLCVLLGGETPYVLRSDPKDANRYLFVGEAYVPGLMEDSVGLLASGSEFKRLRIR</sequence>
<proteinExistence type="predicted"/>
<dbReference type="Pfam" id="PF06985">
    <property type="entry name" value="HET"/>
    <property type="match status" value="1"/>
</dbReference>
<feature type="region of interest" description="Disordered" evidence="1">
    <location>
        <begin position="486"/>
        <end position="507"/>
    </location>
</feature>
<evidence type="ECO:0000313" key="3">
    <source>
        <dbReference type="EMBL" id="KAK0740136.1"/>
    </source>
</evidence>
<evidence type="ECO:0000256" key="1">
    <source>
        <dbReference type="SAM" id="MobiDB-lite"/>
    </source>
</evidence>
<dbReference type="PANTHER" id="PTHR24148">
    <property type="entry name" value="ANKYRIN REPEAT DOMAIN-CONTAINING PROTEIN 39 HOMOLOG-RELATED"/>
    <property type="match status" value="1"/>
</dbReference>
<feature type="domain" description="Heterokaryon incompatibility" evidence="2">
    <location>
        <begin position="96"/>
        <end position="245"/>
    </location>
</feature>
<dbReference type="InterPro" id="IPR052895">
    <property type="entry name" value="HetReg/Transcr_Mod"/>
</dbReference>
<dbReference type="AlphaFoldDB" id="A0AA40EIE7"/>
<accession>A0AA40EIE7</accession>
<keyword evidence="4" id="KW-1185">Reference proteome</keyword>
<name>A0AA40EIE7_9PEZI</name>
<organism evidence="3 4">
    <name type="scientific">Schizothecium vesticola</name>
    <dbReference type="NCBI Taxonomy" id="314040"/>
    <lineage>
        <taxon>Eukaryota</taxon>
        <taxon>Fungi</taxon>
        <taxon>Dikarya</taxon>
        <taxon>Ascomycota</taxon>
        <taxon>Pezizomycotina</taxon>
        <taxon>Sordariomycetes</taxon>
        <taxon>Sordariomycetidae</taxon>
        <taxon>Sordariales</taxon>
        <taxon>Schizotheciaceae</taxon>
        <taxon>Schizothecium</taxon>
    </lineage>
</organism>
<evidence type="ECO:0000313" key="4">
    <source>
        <dbReference type="Proteomes" id="UP001172155"/>
    </source>
</evidence>
<dbReference type="Pfam" id="PF26639">
    <property type="entry name" value="Het-6_barrel"/>
    <property type="match status" value="1"/>
</dbReference>
<feature type="compositionally biased region" description="Basic and acidic residues" evidence="1">
    <location>
        <begin position="494"/>
        <end position="504"/>
    </location>
</feature>
<gene>
    <name evidence="3" type="ORF">B0T18DRAFT_417268</name>
</gene>
<dbReference type="InterPro" id="IPR010730">
    <property type="entry name" value="HET"/>
</dbReference>
<dbReference type="Proteomes" id="UP001172155">
    <property type="component" value="Unassembled WGS sequence"/>
</dbReference>